<evidence type="ECO:0000259" key="8">
    <source>
        <dbReference type="Pfam" id="PF12340"/>
    </source>
</evidence>
<dbReference type="InterPro" id="IPR046541">
    <property type="entry name" value="DUF6606"/>
</dbReference>
<dbReference type="PANTHER" id="PTHR13367">
    <property type="entry name" value="UBIQUITIN THIOESTERASE"/>
    <property type="match status" value="1"/>
</dbReference>
<dbReference type="Pfam" id="PF12340">
    <property type="entry name" value="DUF3638"/>
    <property type="match status" value="1"/>
</dbReference>
<evidence type="ECO:0000256" key="3">
    <source>
        <dbReference type="ARBA" id="ARBA00022670"/>
    </source>
</evidence>
<dbReference type="EMBL" id="PPTA01000017">
    <property type="protein sequence ID" value="TFA98909.1"/>
    <property type="molecule type" value="Genomic_DNA"/>
</dbReference>
<evidence type="ECO:0000256" key="1">
    <source>
        <dbReference type="ARBA" id="ARBA00000707"/>
    </source>
</evidence>
<dbReference type="PANTHER" id="PTHR13367:SF34">
    <property type="match status" value="1"/>
</dbReference>
<reference evidence="11 12" key="1">
    <citation type="submission" date="2018-01" db="EMBL/GenBank/DDBJ databases">
        <title>Genome characterization of the sugarcane-associated fungus Trichoderma ghanense CCMA-1212 and their application in lignocelulose bioconversion.</title>
        <authorList>
            <person name="Steindorff A.S."/>
            <person name="Mendes T.D."/>
            <person name="Vilela E.S.D."/>
            <person name="Rodrigues D.S."/>
            <person name="Formighieri E.F."/>
            <person name="Melo I.S."/>
            <person name="Favaro L.C.L."/>
        </authorList>
    </citation>
    <scope>NUCLEOTIDE SEQUENCE [LARGE SCALE GENOMIC DNA]</scope>
    <source>
        <strain evidence="11 12">CCMA-1212</strain>
    </source>
</reference>
<name>A0ABY2GSJ2_9HYPO</name>
<dbReference type="Pfam" id="PF20255">
    <property type="entry name" value="DUF6606"/>
    <property type="match status" value="1"/>
</dbReference>
<dbReference type="InterPro" id="IPR051346">
    <property type="entry name" value="OTU_Deubiquitinase"/>
</dbReference>
<sequence length="3123" mass="355281">MRTGSSNVLSARTLEYLFHHIFLPPKLPGGDDTSVGDETVLINYVLQTLSEYLQGTELSCHRAIMAATSMMDNMKAGRDDKGFVREGTLPDILTRILSPDTAAPFHIRVQNAGVLLRRDKDVAIFELFELSPTNQAVYATKGRLIRHFPATAISVPLDTFTNASFQKVLAKTMAKMSDEAVQETIPKARKAMQDHDESRETNDPRIVTELLSSFLQGAGHPTAVPGVSKNTREDVIWRGSKLPWRRSPVWLLIRCSLHLTMNRMAVGSEEIYKSFMVFLLSRLLRDATNLDSASETLKIMSTKVSRRLLKLQHPVPGTWLSTVHDSVCLASRLMNERWQSIRNSTQPNLDLEALSTLNMAQDVYINPQGLNDFISSISKRGTLSKASSFCPASDVFTCDKTMPSVPTSLDENSVPFVLAMVELWVAEHLDEWLENHLHDSSSCLNICSLMYRYHQLAKPWYSGRPEGTSRMVLVCLELWIAVDKVATNALPLLKEYEHEIPLEVLQALLLGFREDMERLHRAETYLQHRRDNARSFRKPSIFVSYGLSRSFPVEYFTSSLLHQSLLRDIELWAHTQRDLKREEFRRLHATYTELMRQVEQGACDTWQRWEHGIPYSEHHPYCSRCGLKSRAMNLSIQVHEWPLSSKPLEAQATVFELALPEHFGEWRDATVFIIDDLLQSDPQSTEESETPNPLRSYSALSSFFQTDPGLRVHLLSDTKPHVNTHRRDRAIGTSSEADVCVNNGLQLRYFDNRRQSFLDRFTTTVRLPEICTFQLSSKSVQMTRFLIHTHVNPAGETPNAVIASQSLCPDHMTLGEFKALATVRYGYRIHWMSVLTQLAMPEVDFNKPETALFFLQLSLQVGPMEAGTVERCAHTRLSDPEFGRELLEHLQGSVSRIRENWQSNISLWIVVFLAARLVTMTTQSLKEQALGLLTECRAITLQWLEKLQARAHESKDEDQRIQFLRLALRVSLICVETFNLDDDSLSKTLLDPRQAALLLEASINIYNNIGLLHKGPEKETPDETMYDRWTFTLHRARRILVREVLLNNSSCLDISISQYWPDFRRDADWHLVSSTCSWLETVTSDRKVHFNILSGSLLVDGSPLSRLPREYEAHHDFQRVFGRFVLDVMPSTAQGMRFCGCKTFDGYTVHFGMVGEASADEDDLLIRLEDRTMRLPTLDLVPSRIFNQSMPHAFAKSHVHWYNHATKSIEFCSTKDPWRLSLDNWTMTAHGGLWKLTRCERTSLVAPGSASAALLATVFSPLDSLLNLHILFDAESNTSAIEVPRLQLEFSLKHGESVIRSRQFRGKQIDANQSMETLVGFESKLILQDSHNKDDRMAIIPEGEISINRDHSTGHMRARVQYGTAHRVQQYTIDSQLRRLIDNATVHSKLFLAYIHALTSYCMPDPFLSRTGTEEALSILQSASIRSIDYLTEDSIQLLRNIAALTPSRKFYPEHLRSMQTVIWRSDLSFLTQDSRFYKIVSGIVNGISALSFLHPPNASKLAETTRRMDIDDFLMEREIYASSRYQVSLCGAEDYGTIQGIQYHSRDQGMSSCAALASQIAKKVHDAVANLQRHSANDAFVDTIYRLLSHRDGTPAARTVPCSSEMEYGGQWLQEPLEFLYKYWCKLHFAFQADKGWLNKYQAMIWLTTLAYSTKCDIDVLQSFVMLSLTEHLPAAPLPEKPLYYLAEGYECKSETLRSVLEHASRKFHDGCPEKAIRPSSGETQIATARRQRAMFESNKRESICSFVADLVGQWPCSTPVQPQQNLHHTYINVSEAMVEVRAHWQVWYDNYQFRGYLQEFGRRLSHCQVGNVDTSRRLSLSYPGRAARPHGYVSVDDLFARPPPIIPTTKSSLDLVTLSTTADDDMGDHKLWGILRHLNRRAKFDFERQYLSELARSLTDLENCRGMALDGSSMSMRAVMFQLHLDQCDMHVRGIYDALLGAILQEQGERNAMEETARIAGFWPRLSPTFFLRQLGRHRWSSLSEPWKKAIVAYGVAITALQQAQRLVQLVDKDVDLLREVQNPGHSWDPYQYPEWLLLECESGIMIRHVQHQIAEQMISPDNDENAVMQLNMGEGKSSVIVPIVATALSNGSRIVRVVVAKPQAKQMHQMLVSKLSGLIDRPIFRMPFSRAIRMDRDKAAVVEELARRSMREGGVMLVQPEHLLSFQLMGLECLIDGKEAVGRCLLNAQKLFDESSRDIVDESDENFSVKFELIYTMGLQQSIEHTPDRWVVSQEVLDRFASVCLELKSFFPRSLEIDELHLGRFPRIRILRPDAERAVLSRLARSICCTGITGLSIARQPKHIRDAVCRYITHGNPTPEEISAVEESAYWTDTTRHYILLLRGLFAGGILAFAFGQKRWRVDYGTDANHEIKTRLAVPFRAKDNPTQRSEFSHPDVVILLTCLSYYYSGLQDDELFETLDHLIRSDNADLEYGAWVRTAPRLPRAFQLLTGVNVRDRAQCIDSIFPMLRYSKGAIDYFLLRLVFAKESREFPHKLSASGWDLGKKKANSTTGFSGTNDSRYVLPLAVRQLDIPAQNHTNALVLEYLLRPENGIRLMSQASKGVTLGTDSLLEMVSEMGPRARVILDVGAQIIELDNLQFAQRWLDSNQDKLTVQAVVFFNDADELTVIDRSGKTEPLQLSPFASQLDQCLVFLDEAHTRGTDLRLPPDYQAAVTLGANLTKDKLVQACMRMRKLGKGQSVVFCIPREIEQKILMQRGSESSESGKITVSDVLCWTISETWLDLRRTVPLWLTQGVRFYDQVALWERNSAFDSSCDDTVWAKQFLEAEAQSLDFRYRPRAALESSQLVQRAGPEMMVEFEKRCQEFGLKELHSSSLQEEQERELSPETEREREVEPPPKLEPRAHSCHDDLVHFVEHGKFPTCFTAFRPAFYALRGTSAAEHFDMSDYPSSIWATQDFCETVMMNDTLDNVTDLFQRPVQWILTSSDADNVIDQVVIISPWEAHQLLGRIETSKMVTLHLYAPRTNFAFEPLDRLTLYTVPPRERKPTLPQLMLAELNIFAGQLYLSSFREYADLCDMLGLARGVPGDEVVLGPDGFIPPGIVVGDIINKSAFKKSPVPFLKVLMKIRRNCEAIDKTHMGKILNGTLLLSVDFDEGKALL</sequence>
<comment type="caution">
    <text evidence="11">The sequence shown here is derived from an EMBL/GenBank/DDBJ whole genome shotgun (WGS) entry which is preliminary data.</text>
</comment>
<feature type="domain" description="DUF6606" evidence="10">
    <location>
        <begin position="17"/>
        <end position="285"/>
    </location>
</feature>
<evidence type="ECO:0000259" key="10">
    <source>
        <dbReference type="Pfam" id="PF20255"/>
    </source>
</evidence>
<feature type="domain" description="DUF3638" evidence="8">
    <location>
        <begin position="2029"/>
        <end position="2249"/>
    </location>
</feature>
<evidence type="ECO:0000256" key="5">
    <source>
        <dbReference type="ARBA" id="ARBA00022801"/>
    </source>
</evidence>
<evidence type="ECO:0000256" key="6">
    <source>
        <dbReference type="ARBA" id="ARBA00022807"/>
    </source>
</evidence>
<evidence type="ECO:0000313" key="11">
    <source>
        <dbReference type="EMBL" id="TFA98909.1"/>
    </source>
</evidence>
<keyword evidence="4" id="KW-0833">Ubl conjugation pathway</keyword>
<feature type="compositionally biased region" description="Basic and acidic residues" evidence="7">
    <location>
        <begin position="2845"/>
        <end position="2865"/>
    </location>
</feature>
<accession>A0ABY2GSJ2</accession>
<organism evidence="11 12">
    <name type="scientific">Trichoderma ghanense</name>
    <dbReference type="NCBI Taxonomy" id="65468"/>
    <lineage>
        <taxon>Eukaryota</taxon>
        <taxon>Fungi</taxon>
        <taxon>Dikarya</taxon>
        <taxon>Ascomycota</taxon>
        <taxon>Pezizomycotina</taxon>
        <taxon>Sordariomycetes</taxon>
        <taxon>Hypocreomycetidae</taxon>
        <taxon>Hypocreales</taxon>
        <taxon>Hypocreaceae</taxon>
        <taxon>Trichoderma</taxon>
    </lineage>
</organism>
<dbReference type="GeneID" id="300580806"/>
<protein>
    <recommendedName>
        <fullName evidence="2">ubiquitinyl hydrolase 1</fullName>
        <ecNumber evidence="2">3.4.19.12</ecNumber>
    </recommendedName>
</protein>
<dbReference type="InterPro" id="IPR022099">
    <property type="entry name" value="DUF3638"/>
</dbReference>
<evidence type="ECO:0000256" key="4">
    <source>
        <dbReference type="ARBA" id="ARBA00022786"/>
    </source>
</evidence>
<dbReference type="EC" id="3.4.19.12" evidence="2"/>
<evidence type="ECO:0000256" key="2">
    <source>
        <dbReference type="ARBA" id="ARBA00012759"/>
    </source>
</evidence>
<feature type="domain" description="DUF3645" evidence="9">
    <location>
        <begin position="2376"/>
        <end position="2405"/>
    </location>
</feature>
<evidence type="ECO:0000313" key="12">
    <source>
        <dbReference type="Proteomes" id="UP001642720"/>
    </source>
</evidence>
<feature type="region of interest" description="Disordered" evidence="7">
    <location>
        <begin position="2835"/>
        <end position="2865"/>
    </location>
</feature>
<dbReference type="Pfam" id="PF12359">
    <property type="entry name" value="DUF3645"/>
    <property type="match status" value="1"/>
</dbReference>
<dbReference type="InterPro" id="IPR022105">
    <property type="entry name" value="DUF3645"/>
</dbReference>
<dbReference type="Proteomes" id="UP001642720">
    <property type="component" value="Unassembled WGS sequence"/>
</dbReference>
<dbReference type="RefSeq" id="XP_073555111.1">
    <property type="nucleotide sequence ID" value="XM_073706356.1"/>
</dbReference>
<keyword evidence="3" id="KW-0645">Protease</keyword>
<evidence type="ECO:0000259" key="9">
    <source>
        <dbReference type="Pfam" id="PF12359"/>
    </source>
</evidence>
<comment type="catalytic activity">
    <reaction evidence="1">
        <text>Thiol-dependent hydrolysis of ester, thioester, amide, peptide and isopeptide bonds formed by the C-terminal Gly of ubiquitin (a 76-residue protein attached to proteins as an intracellular targeting signal).</text>
        <dbReference type="EC" id="3.4.19.12"/>
    </reaction>
</comment>
<gene>
    <name evidence="11" type="ORF">CCMA1212_009268</name>
</gene>
<evidence type="ECO:0000256" key="7">
    <source>
        <dbReference type="SAM" id="MobiDB-lite"/>
    </source>
</evidence>
<proteinExistence type="predicted"/>
<keyword evidence="5" id="KW-0378">Hydrolase</keyword>
<keyword evidence="6" id="KW-0788">Thiol protease</keyword>
<keyword evidence="12" id="KW-1185">Reference proteome</keyword>